<accession>A0ABN8F738</accession>
<feature type="coiled-coil region" evidence="8">
    <location>
        <begin position="374"/>
        <end position="401"/>
    </location>
</feature>
<evidence type="ECO:0000313" key="11">
    <source>
        <dbReference type="Proteomes" id="UP000837803"/>
    </source>
</evidence>
<dbReference type="Proteomes" id="UP000837803">
    <property type="component" value="Unassembled WGS sequence"/>
</dbReference>
<keyword evidence="4" id="KW-1134">Transmembrane beta strand</keyword>
<protein>
    <recommendedName>
        <fullName evidence="12">TolC family protein</fullName>
    </recommendedName>
</protein>
<evidence type="ECO:0000256" key="1">
    <source>
        <dbReference type="ARBA" id="ARBA00004442"/>
    </source>
</evidence>
<name>A0ABN8F738_9BACT</name>
<evidence type="ECO:0000256" key="8">
    <source>
        <dbReference type="SAM" id="Coils"/>
    </source>
</evidence>
<evidence type="ECO:0000256" key="5">
    <source>
        <dbReference type="ARBA" id="ARBA00022692"/>
    </source>
</evidence>
<sequence>MNRRIFYLLVPLCFPLIVSAQTDREWTLSEAVTYARENNLQVRRINNSTELAQIDVQQGRNNRLPTLTGGTGVNLQLGRTIDPTTNTFEAQNILSQGYQLQGAVTIYNGGRIKNQLRQFELDLEAARTDAEVTGNDIGLQVANSYLTILLTREQLANARAQLALTDEQLANTDAQIRAGSIPAGQRYDIIAQQAANQRSVVELENQVRLAKLDLQLLLELDPDPNFEIATPVRDLEEATLLTDYDLDEVLNAARQTQPTIRAAELRRSSAEVQKDIARSGLLPTVQLYASVNTNYSNLGRDFENPDESNVKFVEGPTVPVLINGEESTLSTFSQTGLVFPKLGYVDQLDQNLGQSFGFNISVPIYQQNFNRLNVQRAEVQRMGAEIEMEQAENQLRSDVERALGDLRAARETYRAAQISEEAAQNAYDIAQRSYNAGATNSLDLTTAANRLEQARVEFTRTKYQLIFNREVIQFYLGQGLSLD</sequence>
<evidence type="ECO:0000256" key="4">
    <source>
        <dbReference type="ARBA" id="ARBA00022452"/>
    </source>
</evidence>
<dbReference type="InterPro" id="IPR003423">
    <property type="entry name" value="OMP_efflux"/>
</dbReference>
<comment type="caution">
    <text evidence="10">The sequence shown here is derived from an EMBL/GenBank/DDBJ whole genome shotgun (WGS) entry which is preliminary data.</text>
</comment>
<organism evidence="10 11">
    <name type="scientific">Neolewinella maritima</name>
    <dbReference type="NCBI Taxonomy" id="1383882"/>
    <lineage>
        <taxon>Bacteria</taxon>
        <taxon>Pseudomonadati</taxon>
        <taxon>Bacteroidota</taxon>
        <taxon>Saprospiria</taxon>
        <taxon>Saprospirales</taxon>
        <taxon>Lewinellaceae</taxon>
        <taxon>Neolewinella</taxon>
    </lineage>
</organism>
<evidence type="ECO:0000256" key="3">
    <source>
        <dbReference type="ARBA" id="ARBA00022448"/>
    </source>
</evidence>
<keyword evidence="3" id="KW-0813">Transport</keyword>
<evidence type="ECO:0008006" key="12">
    <source>
        <dbReference type="Google" id="ProtNLM"/>
    </source>
</evidence>
<keyword evidence="11" id="KW-1185">Reference proteome</keyword>
<dbReference type="RefSeq" id="WP_238751680.1">
    <property type="nucleotide sequence ID" value="NZ_CAKLPZ010000003.1"/>
</dbReference>
<comment type="similarity">
    <text evidence="2">Belongs to the outer membrane factor (OMF) (TC 1.B.17) family.</text>
</comment>
<evidence type="ECO:0000256" key="2">
    <source>
        <dbReference type="ARBA" id="ARBA00007613"/>
    </source>
</evidence>
<evidence type="ECO:0000256" key="9">
    <source>
        <dbReference type="SAM" id="SignalP"/>
    </source>
</evidence>
<proteinExistence type="inferred from homology"/>
<feature type="chain" id="PRO_5047396217" description="TolC family protein" evidence="9">
    <location>
        <begin position="21"/>
        <end position="483"/>
    </location>
</feature>
<dbReference type="EMBL" id="CAKLPZ010000003">
    <property type="protein sequence ID" value="CAH1001822.1"/>
    <property type="molecule type" value="Genomic_DNA"/>
</dbReference>
<evidence type="ECO:0000256" key="6">
    <source>
        <dbReference type="ARBA" id="ARBA00023136"/>
    </source>
</evidence>
<keyword evidence="6" id="KW-0472">Membrane</keyword>
<dbReference type="Pfam" id="PF02321">
    <property type="entry name" value="OEP"/>
    <property type="match status" value="3"/>
</dbReference>
<keyword evidence="8" id="KW-0175">Coiled coil</keyword>
<dbReference type="SUPFAM" id="SSF56954">
    <property type="entry name" value="Outer membrane efflux proteins (OEP)"/>
    <property type="match status" value="1"/>
</dbReference>
<gene>
    <name evidence="10" type="ORF">LEM8419_02730</name>
</gene>
<comment type="subcellular location">
    <subcellularLocation>
        <location evidence="1">Cell outer membrane</location>
    </subcellularLocation>
</comment>
<dbReference type="PANTHER" id="PTHR30026">
    <property type="entry name" value="OUTER MEMBRANE PROTEIN TOLC"/>
    <property type="match status" value="1"/>
</dbReference>
<keyword evidence="9" id="KW-0732">Signal</keyword>
<reference evidence="10" key="1">
    <citation type="submission" date="2021-12" db="EMBL/GenBank/DDBJ databases">
        <authorList>
            <person name="Rodrigo-Torres L."/>
            <person name="Arahal R. D."/>
            <person name="Lucena T."/>
        </authorList>
    </citation>
    <scope>NUCLEOTIDE SEQUENCE</scope>
    <source>
        <strain evidence="10">CECT 8419</strain>
    </source>
</reference>
<keyword evidence="5" id="KW-0812">Transmembrane</keyword>
<dbReference type="InterPro" id="IPR051906">
    <property type="entry name" value="TolC-like"/>
</dbReference>
<evidence type="ECO:0000313" key="10">
    <source>
        <dbReference type="EMBL" id="CAH1001822.1"/>
    </source>
</evidence>
<keyword evidence="7" id="KW-0998">Cell outer membrane</keyword>
<dbReference type="PANTHER" id="PTHR30026:SF20">
    <property type="entry name" value="OUTER MEMBRANE PROTEIN TOLC"/>
    <property type="match status" value="1"/>
</dbReference>
<feature type="signal peptide" evidence="9">
    <location>
        <begin position="1"/>
        <end position="20"/>
    </location>
</feature>
<dbReference type="Gene3D" id="1.20.1600.10">
    <property type="entry name" value="Outer membrane efflux proteins (OEP)"/>
    <property type="match status" value="1"/>
</dbReference>
<evidence type="ECO:0000256" key="7">
    <source>
        <dbReference type="ARBA" id="ARBA00023237"/>
    </source>
</evidence>